<keyword evidence="2" id="KW-1185">Reference proteome</keyword>
<gene>
    <name evidence="1" type="ORF">CHS0354_025113</name>
</gene>
<evidence type="ECO:0000313" key="1">
    <source>
        <dbReference type="EMBL" id="KAK3588456.1"/>
    </source>
</evidence>
<dbReference type="AlphaFoldDB" id="A0AAE0SAS4"/>
<organism evidence="1 2">
    <name type="scientific">Potamilus streckersoni</name>
    <dbReference type="NCBI Taxonomy" id="2493646"/>
    <lineage>
        <taxon>Eukaryota</taxon>
        <taxon>Metazoa</taxon>
        <taxon>Spiralia</taxon>
        <taxon>Lophotrochozoa</taxon>
        <taxon>Mollusca</taxon>
        <taxon>Bivalvia</taxon>
        <taxon>Autobranchia</taxon>
        <taxon>Heteroconchia</taxon>
        <taxon>Palaeoheterodonta</taxon>
        <taxon>Unionida</taxon>
        <taxon>Unionoidea</taxon>
        <taxon>Unionidae</taxon>
        <taxon>Ambleminae</taxon>
        <taxon>Lampsilini</taxon>
        <taxon>Potamilus</taxon>
    </lineage>
</organism>
<accession>A0AAE0SAS4</accession>
<reference evidence="1" key="3">
    <citation type="submission" date="2023-05" db="EMBL/GenBank/DDBJ databases">
        <authorList>
            <person name="Smith C.H."/>
        </authorList>
    </citation>
    <scope>NUCLEOTIDE SEQUENCE</scope>
    <source>
        <strain evidence="1">CHS0354</strain>
        <tissue evidence="1">Mantle</tissue>
    </source>
</reference>
<dbReference type="Proteomes" id="UP001195483">
    <property type="component" value="Unassembled WGS sequence"/>
</dbReference>
<sequence>MKCNSQSHSNNDTATFRIFPASMQRLWMNGTHVYRAFFSNPSISDMQEILITWIHPSVSSATINPTVPMTLQHFPYHLPICSECGRMGHMYTEQISHPSLRVMHEIPPKRIHSSPASSGTISSTVPMALQHFPYLLPVCRDCGCMEHVHTEQTSHPSLFVIDFGCMGPMYTEQILHPSQRVMEEIPPTRIHPSPVSSGTINPTVPMTMQHFHISPASMQRLWINGTHVYRANFSCKSTCQEKIAPTRIHPPSFSIIKCNNQYHSTNDSATFPISTASMQRLLMHGTHVYRANFRIKA</sequence>
<name>A0AAE0SAS4_9BIVA</name>
<evidence type="ECO:0000313" key="2">
    <source>
        <dbReference type="Proteomes" id="UP001195483"/>
    </source>
</evidence>
<proteinExistence type="predicted"/>
<reference evidence="1" key="2">
    <citation type="journal article" date="2021" name="Genome Biol. Evol.">
        <title>Developing a high-quality reference genome for a parasitic bivalve with doubly uniparental inheritance (Bivalvia: Unionida).</title>
        <authorList>
            <person name="Smith C.H."/>
        </authorList>
    </citation>
    <scope>NUCLEOTIDE SEQUENCE</scope>
    <source>
        <strain evidence="1">CHS0354</strain>
        <tissue evidence="1">Mantle</tissue>
    </source>
</reference>
<comment type="caution">
    <text evidence="1">The sequence shown here is derived from an EMBL/GenBank/DDBJ whole genome shotgun (WGS) entry which is preliminary data.</text>
</comment>
<dbReference type="EMBL" id="JAEAOA010001497">
    <property type="protein sequence ID" value="KAK3588456.1"/>
    <property type="molecule type" value="Genomic_DNA"/>
</dbReference>
<protein>
    <submittedName>
        <fullName evidence="1">Uncharacterized protein</fullName>
    </submittedName>
</protein>
<reference evidence="1" key="1">
    <citation type="journal article" date="2021" name="Genome Biol. Evol.">
        <title>A High-Quality Reference Genome for a Parasitic Bivalve with Doubly Uniparental Inheritance (Bivalvia: Unionida).</title>
        <authorList>
            <person name="Smith C.H."/>
        </authorList>
    </citation>
    <scope>NUCLEOTIDE SEQUENCE</scope>
    <source>
        <strain evidence="1">CHS0354</strain>
    </source>
</reference>